<protein>
    <submittedName>
        <fullName evidence="11">Type II secretion system protein M</fullName>
    </submittedName>
</protein>
<keyword evidence="8 10" id="KW-1133">Transmembrane helix</keyword>
<dbReference type="KEGG" id="rdi:CMV14_03200"/>
<feature type="transmembrane region" description="Helical" evidence="10">
    <location>
        <begin position="32"/>
        <end position="52"/>
    </location>
</feature>
<evidence type="ECO:0000256" key="10">
    <source>
        <dbReference type="SAM" id="Phobius"/>
    </source>
</evidence>
<dbReference type="Gene3D" id="3.30.1360.100">
    <property type="entry name" value="General secretion pathway protein M, EpsM"/>
    <property type="match status" value="1"/>
</dbReference>
<evidence type="ECO:0000256" key="7">
    <source>
        <dbReference type="ARBA" id="ARBA00022927"/>
    </source>
</evidence>
<dbReference type="InterPro" id="IPR007690">
    <property type="entry name" value="T2SS_GspM"/>
</dbReference>
<comment type="caution">
    <text evidence="11">The sequence shown here is derived from an EMBL/GenBank/DDBJ whole genome shotgun (WGS) entry which is preliminary data.</text>
</comment>
<evidence type="ECO:0000256" key="9">
    <source>
        <dbReference type="ARBA" id="ARBA00023136"/>
    </source>
</evidence>
<name>A0A2A4FUL2_9SPHN</name>
<comment type="similarity">
    <text evidence="2">Belongs to the GSP M family.</text>
</comment>
<keyword evidence="12" id="KW-1185">Reference proteome</keyword>
<dbReference type="AlphaFoldDB" id="A0A2A4FUL2"/>
<gene>
    <name evidence="11" type="ORF">COO09_15180</name>
</gene>
<keyword evidence="3" id="KW-0813">Transport</keyword>
<dbReference type="Proteomes" id="UP000218934">
    <property type="component" value="Unassembled WGS sequence"/>
</dbReference>
<keyword evidence="7" id="KW-0653">Protein transport</keyword>
<dbReference type="GO" id="GO:0015628">
    <property type="term" value="P:protein secretion by the type II secretion system"/>
    <property type="evidence" value="ECO:0007669"/>
    <property type="project" value="InterPro"/>
</dbReference>
<dbReference type="GO" id="GO:0005886">
    <property type="term" value="C:plasma membrane"/>
    <property type="evidence" value="ECO:0007669"/>
    <property type="project" value="UniProtKB-SubCell"/>
</dbReference>
<dbReference type="GO" id="GO:0015627">
    <property type="term" value="C:type II protein secretion system complex"/>
    <property type="evidence" value="ECO:0007669"/>
    <property type="project" value="InterPro"/>
</dbReference>
<dbReference type="RefSeq" id="WP_066968958.1">
    <property type="nucleotide sequence ID" value="NZ_CP023449.1"/>
</dbReference>
<keyword evidence="4" id="KW-1003">Cell membrane</keyword>
<dbReference type="InterPro" id="IPR023229">
    <property type="entry name" value="T2SS_M_periplasmic_sf"/>
</dbReference>
<keyword evidence="5" id="KW-0997">Cell inner membrane</keyword>
<keyword evidence="9 10" id="KW-0472">Membrane</keyword>
<keyword evidence="6 10" id="KW-0812">Transmembrane</keyword>
<evidence type="ECO:0000256" key="6">
    <source>
        <dbReference type="ARBA" id="ARBA00022692"/>
    </source>
</evidence>
<comment type="subcellular location">
    <subcellularLocation>
        <location evidence="1">Cell inner membrane</location>
        <topology evidence="1">Single-pass membrane protein</topology>
    </subcellularLocation>
</comment>
<evidence type="ECO:0000256" key="3">
    <source>
        <dbReference type="ARBA" id="ARBA00022448"/>
    </source>
</evidence>
<sequence length="166" mass="17873">MTLDFATLFPTAEPARQKLVGWWQARSRREQILLAVMGALIALWLLISLIVLPIQRARAEALADIRTYEALTARLRSAGTIGSQPVTVQGGPPAQILSTTAATFGIVPVVNGDGSDLSVTVADAPYDSLLRWIAAVEQGSRLRVTALRIERRPTSGFVSASLVVRP</sequence>
<dbReference type="Pfam" id="PF04612">
    <property type="entry name" value="T2SSM"/>
    <property type="match status" value="1"/>
</dbReference>
<dbReference type="SUPFAM" id="SSF103054">
    <property type="entry name" value="General secretion pathway protein M, EpsM"/>
    <property type="match status" value="1"/>
</dbReference>
<proteinExistence type="inferred from homology"/>
<evidence type="ECO:0000313" key="11">
    <source>
        <dbReference type="EMBL" id="PCE41410.1"/>
    </source>
</evidence>
<reference evidence="11 12" key="1">
    <citation type="submission" date="2017-09" db="EMBL/GenBank/DDBJ databases">
        <title>The Catabolism of 3,6-Dichlorosalicylic acid is Initiated by the Cytochrome P450 Monooxygenase DsmABC in Rhizorhabdus dicambivorans Ndbn-20.</title>
        <authorList>
            <person name="Na L."/>
        </authorList>
    </citation>
    <scope>NUCLEOTIDE SEQUENCE [LARGE SCALE GENOMIC DNA]</scope>
    <source>
        <strain evidence="11 12">Ndbn-20m</strain>
    </source>
</reference>
<evidence type="ECO:0000256" key="2">
    <source>
        <dbReference type="ARBA" id="ARBA00010637"/>
    </source>
</evidence>
<evidence type="ECO:0000256" key="4">
    <source>
        <dbReference type="ARBA" id="ARBA00022475"/>
    </source>
</evidence>
<dbReference type="EMBL" id="NWUF01000015">
    <property type="protein sequence ID" value="PCE41410.1"/>
    <property type="molecule type" value="Genomic_DNA"/>
</dbReference>
<organism evidence="11 12">
    <name type="scientific">Rhizorhabdus dicambivorans</name>
    <dbReference type="NCBI Taxonomy" id="1850238"/>
    <lineage>
        <taxon>Bacteria</taxon>
        <taxon>Pseudomonadati</taxon>
        <taxon>Pseudomonadota</taxon>
        <taxon>Alphaproteobacteria</taxon>
        <taxon>Sphingomonadales</taxon>
        <taxon>Sphingomonadaceae</taxon>
        <taxon>Rhizorhabdus</taxon>
    </lineage>
</organism>
<dbReference type="OrthoDB" id="7584512at2"/>
<evidence type="ECO:0000256" key="8">
    <source>
        <dbReference type="ARBA" id="ARBA00022989"/>
    </source>
</evidence>
<evidence type="ECO:0000256" key="5">
    <source>
        <dbReference type="ARBA" id="ARBA00022519"/>
    </source>
</evidence>
<evidence type="ECO:0000313" key="12">
    <source>
        <dbReference type="Proteomes" id="UP000218934"/>
    </source>
</evidence>
<accession>A0A2A4FUL2</accession>
<evidence type="ECO:0000256" key="1">
    <source>
        <dbReference type="ARBA" id="ARBA00004377"/>
    </source>
</evidence>